<dbReference type="Gene3D" id="1.10.260.40">
    <property type="entry name" value="lambda repressor-like DNA-binding domains"/>
    <property type="match status" value="1"/>
</dbReference>
<dbReference type="SUPFAM" id="SSF47413">
    <property type="entry name" value="lambda repressor-like DNA-binding domains"/>
    <property type="match status" value="1"/>
</dbReference>
<protein>
    <submittedName>
        <fullName evidence="2">Helix-turn-helix domain-containing protein</fullName>
    </submittedName>
</protein>
<evidence type="ECO:0000313" key="3">
    <source>
        <dbReference type="Proteomes" id="UP001346877"/>
    </source>
</evidence>
<dbReference type="Proteomes" id="UP001346877">
    <property type="component" value="Chromosome"/>
</dbReference>
<dbReference type="InterPro" id="IPR001387">
    <property type="entry name" value="Cro/C1-type_HTH"/>
</dbReference>
<proteinExistence type="predicted"/>
<dbReference type="Pfam" id="PF19054">
    <property type="entry name" value="DUF5753"/>
    <property type="match status" value="1"/>
</dbReference>
<accession>A0ABZ1P8X5</accession>
<evidence type="ECO:0000259" key="1">
    <source>
        <dbReference type="PROSITE" id="PS50943"/>
    </source>
</evidence>
<dbReference type="Pfam" id="PF13560">
    <property type="entry name" value="HTH_31"/>
    <property type="match status" value="1"/>
</dbReference>
<sequence>MDSIEDWLRRPGGLAGHLRELRRNASLTGSQMARQLGWTQSKVSKIETGKQMPTDEDLDGWIAACQASDVARATLKTLLAEAQGLHQEWKQQVRLGQTAIQQNYDQLVSRATLVRNAEIIYIPGLLQTAGYARSRIEEGVRLHGADPGDVESATARRISRQQALYDTSKTFEFVITEAALRLMLCPPLDMLAQLERLIHLADMPHITLGIMPFGRQLSIAPQNSFLLLGSHLAIVETFIGEYMFHHEDAAAYSAVMDRLLSDSVIGGECQKVIRRAVTDLRRAM</sequence>
<gene>
    <name evidence="2" type="ORF">OG375_21470</name>
</gene>
<dbReference type="InterPro" id="IPR010982">
    <property type="entry name" value="Lambda_DNA-bd_dom_sf"/>
</dbReference>
<dbReference type="PROSITE" id="PS50943">
    <property type="entry name" value="HTH_CROC1"/>
    <property type="match status" value="1"/>
</dbReference>
<dbReference type="RefSeq" id="WP_328366578.1">
    <property type="nucleotide sequence ID" value="NZ_CP107941.1"/>
</dbReference>
<keyword evidence="3" id="KW-1185">Reference proteome</keyword>
<dbReference type="SMART" id="SM00530">
    <property type="entry name" value="HTH_XRE"/>
    <property type="match status" value="1"/>
</dbReference>
<name>A0ABZ1P8X5_9ACTN</name>
<dbReference type="CDD" id="cd00093">
    <property type="entry name" value="HTH_XRE"/>
    <property type="match status" value="1"/>
</dbReference>
<dbReference type="InterPro" id="IPR043917">
    <property type="entry name" value="DUF5753"/>
</dbReference>
<reference evidence="2 3" key="1">
    <citation type="submission" date="2022-10" db="EMBL/GenBank/DDBJ databases">
        <title>The complete genomes of actinobacterial strains from the NBC collection.</title>
        <authorList>
            <person name="Joergensen T.S."/>
            <person name="Alvarez Arevalo M."/>
            <person name="Sterndorff E.B."/>
            <person name="Faurdal D."/>
            <person name="Vuksanovic O."/>
            <person name="Mourched A.-S."/>
            <person name="Charusanti P."/>
            <person name="Shaw S."/>
            <person name="Blin K."/>
            <person name="Weber T."/>
        </authorList>
    </citation>
    <scope>NUCLEOTIDE SEQUENCE [LARGE SCALE GENOMIC DNA]</scope>
    <source>
        <strain evidence="2 3">NBC_00396</strain>
    </source>
</reference>
<feature type="domain" description="HTH cro/C1-type" evidence="1">
    <location>
        <begin position="18"/>
        <end position="58"/>
    </location>
</feature>
<organism evidence="2 3">
    <name type="scientific">Micromonospora zamorensis</name>
    <dbReference type="NCBI Taxonomy" id="709883"/>
    <lineage>
        <taxon>Bacteria</taxon>
        <taxon>Bacillati</taxon>
        <taxon>Actinomycetota</taxon>
        <taxon>Actinomycetes</taxon>
        <taxon>Micromonosporales</taxon>
        <taxon>Micromonosporaceae</taxon>
        <taxon>Micromonospora</taxon>
    </lineage>
</organism>
<evidence type="ECO:0000313" key="2">
    <source>
        <dbReference type="EMBL" id="WUI80506.1"/>
    </source>
</evidence>
<dbReference type="EMBL" id="CP107941">
    <property type="protein sequence ID" value="WUI80506.1"/>
    <property type="molecule type" value="Genomic_DNA"/>
</dbReference>